<evidence type="ECO:0000256" key="4">
    <source>
        <dbReference type="ARBA" id="ARBA00022832"/>
    </source>
</evidence>
<keyword evidence="2" id="KW-0436">Ligase</keyword>
<reference evidence="9" key="1">
    <citation type="submission" date="2020-11" db="EMBL/GenBank/DDBJ databases">
        <authorList>
            <person name="Tran Van P."/>
        </authorList>
    </citation>
    <scope>NUCLEOTIDE SEQUENCE</scope>
</reference>
<dbReference type="Proteomes" id="UP000759131">
    <property type="component" value="Unassembled WGS sequence"/>
</dbReference>
<keyword evidence="4" id="KW-0443">Lipid metabolism</keyword>
<proteinExistence type="inferred from homology"/>
<dbReference type="EMBL" id="CAJPIZ010036234">
    <property type="protein sequence ID" value="CAG2120928.1"/>
    <property type="molecule type" value="Genomic_DNA"/>
</dbReference>
<dbReference type="PROSITE" id="PS00455">
    <property type="entry name" value="AMP_BINDING"/>
    <property type="match status" value="1"/>
</dbReference>
<dbReference type="InterPro" id="IPR000873">
    <property type="entry name" value="AMP-dep_synth/lig_dom"/>
</dbReference>
<dbReference type="Gene3D" id="3.40.50.12780">
    <property type="entry name" value="N-terminal domain of ligase-like"/>
    <property type="match status" value="1"/>
</dbReference>
<keyword evidence="10" id="KW-1185">Reference proteome</keyword>
<comment type="catalytic activity">
    <reaction evidence="7">
        <text>a long-chain fatty acid + ATP + CoA = a long-chain fatty acyl-CoA + AMP + diphosphate</text>
        <dbReference type="Rhea" id="RHEA:15421"/>
        <dbReference type="ChEBI" id="CHEBI:30616"/>
        <dbReference type="ChEBI" id="CHEBI:33019"/>
        <dbReference type="ChEBI" id="CHEBI:57287"/>
        <dbReference type="ChEBI" id="CHEBI:57560"/>
        <dbReference type="ChEBI" id="CHEBI:83139"/>
        <dbReference type="ChEBI" id="CHEBI:456215"/>
        <dbReference type="EC" id="6.2.1.3"/>
    </reaction>
</comment>
<feature type="non-terminal residue" evidence="9">
    <location>
        <position position="1"/>
    </location>
</feature>
<dbReference type="GO" id="GO:0035336">
    <property type="term" value="P:long-chain fatty-acyl-CoA metabolic process"/>
    <property type="evidence" value="ECO:0007669"/>
    <property type="project" value="TreeGrafter"/>
</dbReference>
<evidence type="ECO:0000313" key="10">
    <source>
        <dbReference type="Proteomes" id="UP000759131"/>
    </source>
</evidence>
<keyword evidence="5" id="KW-0067">ATP-binding</keyword>
<dbReference type="OrthoDB" id="1700726at2759"/>
<feature type="domain" description="AMP-dependent synthetase/ligase" evidence="8">
    <location>
        <begin position="1"/>
        <end position="373"/>
    </location>
</feature>
<evidence type="ECO:0000313" key="9">
    <source>
        <dbReference type="EMBL" id="CAD7646224.1"/>
    </source>
</evidence>
<dbReference type="EMBL" id="OC890809">
    <property type="protein sequence ID" value="CAD7646224.1"/>
    <property type="molecule type" value="Genomic_DNA"/>
</dbReference>
<dbReference type="SUPFAM" id="SSF56801">
    <property type="entry name" value="Acetyl-CoA synthetase-like"/>
    <property type="match status" value="1"/>
</dbReference>
<keyword evidence="4" id="KW-0276">Fatty acid metabolism</keyword>
<dbReference type="GO" id="GO:0030182">
    <property type="term" value="P:neuron differentiation"/>
    <property type="evidence" value="ECO:0007669"/>
    <property type="project" value="TreeGrafter"/>
</dbReference>
<evidence type="ECO:0000256" key="3">
    <source>
        <dbReference type="ARBA" id="ARBA00022741"/>
    </source>
</evidence>
<accession>A0A7R9LQW3</accession>
<gene>
    <name evidence="9" type="ORF">OSB1V03_LOCUS20874</name>
</gene>
<keyword evidence="3" id="KW-0547">Nucleotide-binding</keyword>
<dbReference type="GO" id="GO:0005886">
    <property type="term" value="C:plasma membrane"/>
    <property type="evidence" value="ECO:0007669"/>
    <property type="project" value="TreeGrafter"/>
</dbReference>
<dbReference type="EC" id="6.2.1.3" evidence="6"/>
<dbReference type="InterPro" id="IPR020845">
    <property type="entry name" value="AMP-binding_CS"/>
</dbReference>
<dbReference type="GO" id="GO:0090433">
    <property type="term" value="F:palmitoyl-CoA ligase activity"/>
    <property type="evidence" value="ECO:0007669"/>
    <property type="project" value="TreeGrafter"/>
</dbReference>
<evidence type="ECO:0000256" key="6">
    <source>
        <dbReference type="ARBA" id="ARBA00026121"/>
    </source>
</evidence>
<sequence>MILAETRLEWLLSCQALMRLGSTVATLDTTSSSEAIIHGINETQVTHLITNYNQLSQLNSILDDMPSVKCIVYMDGPNEPNLKKLFTEEQRQRVSFHSLSEIEKTGKSHKDLKCVDPNSEDTAFIMYTSGSTGIPKGVNISHKNLLTAIKSFSFLSEILDEDDVYCSYLPLSHIFELAAHLYFISNGVAVGFGSVHTLTDRSKGLMKTTKGDLTLLKPTVITSVPVLLNNIRSVIEKNVDQNIFAKVLFNLFYYMKEFFTKHGYSAPITSFLFCTQFKPLLGGRVKVIAIGGAPLSPQTEHFIRNCLDVKTIQGYGLTETCASATATDLDDTSVGTVGAPLDGIQIKLVDWSEGNYRVTDSPNPRGELVIGGDN</sequence>
<dbReference type="Pfam" id="PF00501">
    <property type="entry name" value="AMP-binding"/>
    <property type="match status" value="1"/>
</dbReference>
<evidence type="ECO:0000259" key="8">
    <source>
        <dbReference type="Pfam" id="PF00501"/>
    </source>
</evidence>
<evidence type="ECO:0000256" key="2">
    <source>
        <dbReference type="ARBA" id="ARBA00022598"/>
    </source>
</evidence>
<dbReference type="GO" id="GO:0005783">
    <property type="term" value="C:endoplasmic reticulum"/>
    <property type="evidence" value="ECO:0007669"/>
    <property type="project" value="TreeGrafter"/>
</dbReference>
<comment type="similarity">
    <text evidence="1">Belongs to the ATP-dependent AMP-binding enzyme family.</text>
</comment>
<name>A0A7R9LQW3_9ACAR</name>
<dbReference type="AlphaFoldDB" id="A0A7R9LQW3"/>
<protein>
    <recommendedName>
        <fullName evidence="6">long-chain-fatty-acid--CoA ligase</fullName>
        <ecNumber evidence="6">6.2.1.3</ecNumber>
    </recommendedName>
</protein>
<organism evidence="9">
    <name type="scientific">Medioppia subpectinata</name>
    <dbReference type="NCBI Taxonomy" id="1979941"/>
    <lineage>
        <taxon>Eukaryota</taxon>
        <taxon>Metazoa</taxon>
        <taxon>Ecdysozoa</taxon>
        <taxon>Arthropoda</taxon>
        <taxon>Chelicerata</taxon>
        <taxon>Arachnida</taxon>
        <taxon>Acari</taxon>
        <taxon>Acariformes</taxon>
        <taxon>Sarcoptiformes</taxon>
        <taxon>Oribatida</taxon>
        <taxon>Brachypylina</taxon>
        <taxon>Oppioidea</taxon>
        <taxon>Oppiidae</taxon>
        <taxon>Medioppia</taxon>
    </lineage>
</organism>
<dbReference type="PANTHER" id="PTHR43272:SF83">
    <property type="entry name" value="ACYL-COA SYNTHETASE LONG-CHAIN, ISOFORM J"/>
    <property type="match status" value="1"/>
</dbReference>
<dbReference type="GO" id="GO:0005811">
    <property type="term" value="C:lipid droplet"/>
    <property type="evidence" value="ECO:0007669"/>
    <property type="project" value="TreeGrafter"/>
</dbReference>
<evidence type="ECO:0000256" key="7">
    <source>
        <dbReference type="ARBA" id="ARBA00036813"/>
    </source>
</evidence>
<dbReference type="GO" id="GO:0005524">
    <property type="term" value="F:ATP binding"/>
    <property type="evidence" value="ECO:0007669"/>
    <property type="project" value="UniProtKB-KW"/>
</dbReference>
<dbReference type="PANTHER" id="PTHR43272">
    <property type="entry name" value="LONG-CHAIN-FATTY-ACID--COA LIGASE"/>
    <property type="match status" value="1"/>
</dbReference>
<evidence type="ECO:0000256" key="5">
    <source>
        <dbReference type="ARBA" id="ARBA00022840"/>
    </source>
</evidence>
<evidence type="ECO:0000256" key="1">
    <source>
        <dbReference type="ARBA" id="ARBA00006432"/>
    </source>
</evidence>
<dbReference type="InterPro" id="IPR042099">
    <property type="entry name" value="ANL_N_sf"/>
</dbReference>